<organism evidence="3 4">
    <name type="scientific">Shewanella youngdeokensis</name>
    <dbReference type="NCBI Taxonomy" id="2999068"/>
    <lineage>
        <taxon>Bacteria</taxon>
        <taxon>Pseudomonadati</taxon>
        <taxon>Pseudomonadota</taxon>
        <taxon>Gammaproteobacteria</taxon>
        <taxon>Alteromonadales</taxon>
        <taxon>Shewanellaceae</taxon>
        <taxon>Shewanella</taxon>
    </lineage>
</organism>
<evidence type="ECO:0000313" key="3">
    <source>
        <dbReference type="EMBL" id="WOT06193.1"/>
    </source>
</evidence>
<proteinExistence type="predicted"/>
<dbReference type="Pfam" id="PF13464">
    <property type="entry name" value="RodZ_C"/>
    <property type="match status" value="1"/>
</dbReference>
<evidence type="ECO:0000313" key="4">
    <source>
        <dbReference type="Proteomes" id="UP001529491"/>
    </source>
</evidence>
<dbReference type="Proteomes" id="UP001529491">
    <property type="component" value="Chromosome"/>
</dbReference>
<dbReference type="InterPro" id="IPR050400">
    <property type="entry name" value="Bact_Cytoskel_RodZ"/>
</dbReference>
<name>A0ABZ0K177_9GAMM</name>
<dbReference type="EMBL" id="CP136522">
    <property type="protein sequence ID" value="WOT06193.1"/>
    <property type="molecule type" value="Genomic_DNA"/>
</dbReference>
<keyword evidence="4" id="KW-1185">Reference proteome</keyword>
<evidence type="ECO:0000256" key="1">
    <source>
        <dbReference type="SAM" id="Phobius"/>
    </source>
</evidence>
<feature type="transmembrane region" description="Helical" evidence="1">
    <location>
        <begin position="120"/>
        <end position="140"/>
    </location>
</feature>
<reference evidence="3 4" key="1">
    <citation type="submission" date="2023-10" db="EMBL/GenBank/DDBJ databases">
        <title>Complete genome sequence of Shewanella sp. DAU334.</title>
        <authorList>
            <person name="Lee Y.-S."/>
            <person name="Jeong H.-R."/>
            <person name="Hwang E.-J."/>
            <person name="Choi Y.-L."/>
            <person name="Kim G.-D."/>
        </authorList>
    </citation>
    <scope>NUCLEOTIDE SEQUENCE [LARGE SCALE GENOMIC DNA]</scope>
    <source>
        <strain evidence="3 4">DAU334</strain>
    </source>
</reference>
<dbReference type="InterPro" id="IPR025194">
    <property type="entry name" value="RodZ-like_C"/>
</dbReference>
<keyword evidence="1" id="KW-1133">Transmembrane helix</keyword>
<keyword evidence="1" id="KW-0472">Membrane</keyword>
<gene>
    <name evidence="3" type="ORF">RGE70_05155</name>
</gene>
<dbReference type="InterPro" id="IPR010982">
    <property type="entry name" value="Lambda_DNA-bd_dom_sf"/>
</dbReference>
<feature type="domain" description="Cytoskeleton protein RodZ-like C-terminal" evidence="2">
    <location>
        <begin position="275"/>
        <end position="345"/>
    </location>
</feature>
<keyword evidence="1" id="KW-0812">Transmembrane</keyword>
<sequence>MKNEQNELPNTDTESLVDESTLTLGVLLKKARENKGATVEDIAAQLHLRPAIVKEIEADNLIEIGAATYVRGYVKNYARAVQADPFVVQACLDKQLLNDVQPSMQSFSRKTTHQARDGRLMFLTYFIVFVLLALMVMWWFQKSSMETTVDYSQPTAEEVAASAEVALSLEQAAIAAAAVERATDNSIDANVTETTEVTDFKPSIEPAASSVVTEAVITPALTTANTPGTSEETTLSVNQPVIETATETVSEPVAREASTNIATNNPDAVMSSISINLSGDCWIKLTDATGKALINGLKVSGRNINVSGVEPFSVILGAPQVVSMQFNGSPISLAKYPSSKVARFSLPLATQ</sequence>
<dbReference type="Pfam" id="PF13413">
    <property type="entry name" value="HTH_25"/>
    <property type="match status" value="1"/>
</dbReference>
<protein>
    <submittedName>
        <fullName evidence="3">DUF4115 domain-containing protein</fullName>
    </submittedName>
</protein>
<dbReference type="Gene3D" id="1.10.260.40">
    <property type="entry name" value="lambda repressor-like DNA-binding domains"/>
    <property type="match status" value="1"/>
</dbReference>
<dbReference type="RefSeq" id="WP_310470464.1">
    <property type="nucleotide sequence ID" value="NZ_CP136522.1"/>
</dbReference>
<dbReference type="PANTHER" id="PTHR34475">
    <property type="match status" value="1"/>
</dbReference>
<dbReference type="PANTHER" id="PTHR34475:SF1">
    <property type="entry name" value="CYTOSKELETON PROTEIN RODZ"/>
    <property type="match status" value="1"/>
</dbReference>
<evidence type="ECO:0000259" key="2">
    <source>
        <dbReference type="Pfam" id="PF13464"/>
    </source>
</evidence>
<accession>A0ABZ0K177</accession>